<accession>A0ABR0ECH8</accession>
<protein>
    <recommendedName>
        <fullName evidence="1">Heterokaryon incompatibility domain-containing protein</fullName>
    </recommendedName>
</protein>
<dbReference type="InterPro" id="IPR052895">
    <property type="entry name" value="HetReg/Transcr_Mod"/>
</dbReference>
<evidence type="ECO:0000313" key="2">
    <source>
        <dbReference type="EMBL" id="KAK4499162.1"/>
    </source>
</evidence>
<dbReference type="PANTHER" id="PTHR24148:SF73">
    <property type="entry name" value="HET DOMAIN PROTEIN (AFU_ORTHOLOGUE AFUA_8G01020)"/>
    <property type="match status" value="1"/>
</dbReference>
<sequence>MDAIAEAEPHQGSARYKTLDRNAIRLISFARESTPQDLHLEMGHYDKYMGHDDFDADSQSTMLRPTVNYTALSYCWGDSKTTKRITLNGVEIDVTLNLWQALSAISEHHNISKYYWTDALCIDQSNLEERNHQVHQMWRIYSGAEQVFAWLGPSDHRTFKAYHAIQIARAHCKADQTASCLQCDCPRPIPELLEAKNGIKALWDKSYFSRTWIMSEFLQARQVELLCGGNRLDSAAFEHANANLLQGQEYRFNGAAARLFFSRQREVRTDHLDPKVHRVFKVSLSLLS</sequence>
<name>A0ABR0ECH8_ZASCE</name>
<evidence type="ECO:0000313" key="3">
    <source>
        <dbReference type="Proteomes" id="UP001305779"/>
    </source>
</evidence>
<dbReference type="InterPro" id="IPR010730">
    <property type="entry name" value="HET"/>
</dbReference>
<reference evidence="2 3" key="1">
    <citation type="journal article" date="2023" name="G3 (Bethesda)">
        <title>A chromosome-level genome assembly of Zasmidium syzygii isolated from banana leaves.</title>
        <authorList>
            <person name="van Westerhoven A.C."/>
            <person name="Mehrabi R."/>
            <person name="Talebi R."/>
            <person name="Steentjes M.B.F."/>
            <person name="Corcolon B."/>
            <person name="Chong P.A."/>
            <person name="Kema G.H.J."/>
            <person name="Seidl M.F."/>
        </authorList>
    </citation>
    <scope>NUCLEOTIDE SEQUENCE [LARGE SCALE GENOMIC DNA]</scope>
    <source>
        <strain evidence="2 3">P124</strain>
    </source>
</reference>
<feature type="domain" description="Heterokaryon incompatibility" evidence="1">
    <location>
        <begin position="69"/>
        <end position="216"/>
    </location>
</feature>
<gene>
    <name evidence="2" type="ORF">PRZ48_009674</name>
</gene>
<evidence type="ECO:0000259" key="1">
    <source>
        <dbReference type="Pfam" id="PF06985"/>
    </source>
</evidence>
<dbReference type="EMBL" id="JAXOVC010000007">
    <property type="protein sequence ID" value="KAK4499162.1"/>
    <property type="molecule type" value="Genomic_DNA"/>
</dbReference>
<dbReference type="Pfam" id="PF06985">
    <property type="entry name" value="HET"/>
    <property type="match status" value="1"/>
</dbReference>
<dbReference type="Proteomes" id="UP001305779">
    <property type="component" value="Unassembled WGS sequence"/>
</dbReference>
<comment type="caution">
    <text evidence="2">The sequence shown here is derived from an EMBL/GenBank/DDBJ whole genome shotgun (WGS) entry which is preliminary data.</text>
</comment>
<keyword evidence="3" id="KW-1185">Reference proteome</keyword>
<organism evidence="2 3">
    <name type="scientific">Zasmidium cellare</name>
    <name type="common">Wine cellar mold</name>
    <name type="synonym">Racodium cellare</name>
    <dbReference type="NCBI Taxonomy" id="395010"/>
    <lineage>
        <taxon>Eukaryota</taxon>
        <taxon>Fungi</taxon>
        <taxon>Dikarya</taxon>
        <taxon>Ascomycota</taxon>
        <taxon>Pezizomycotina</taxon>
        <taxon>Dothideomycetes</taxon>
        <taxon>Dothideomycetidae</taxon>
        <taxon>Mycosphaerellales</taxon>
        <taxon>Mycosphaerellaceae</taxon>
        <taxon>Zasmidium</taxon>
    </lineage>
</organism>
<proteinExistence type="predicted"/>
<dbReference type="PANTHER" id="PTHR24148">
    <property type="entry name" value="ANKYRIN REPEAT DOMAIN-CONTAINING PROTEIN 39 HOMOLOG-RELATED"/>
    <property type="match status" value="1"/>
</dbReference>